<dbReference type="EMBL" id="AGNL01045342">
    <property type="protein sequence ID" value="EJK48873.1"/>
    <property type="molecule type" value="Genomic_DNA"/>
</dbReference>
<evidence type="ECO:0000256" key="1">
    <source>
        <dbReference type="ARBA" id="ARBA00005591"/>
    </source>
</evidence>
<proteinExistence type="inferred from homology"/>
<dbReference type="SUPFAM" id="SSF55068">
    <property type="entry name" value="Peptide methionine sulfoxide reductase"/>
    <property type="match status" value="1"/>
</dbReference>
<feature type="domain" description="Peptide methionine sulphoxide reductase MsrA" evidence="5">
    <location>
        <begin position="124"/>
        <end position="270"/>
    </location>
</feature>
<evidence type="ECO:0000259" key="5">
    <source>
        <dbReference type="Pfam" id="PF01625"/>
    </source>
</evidence>
<dbReference type="OMA" id="RLLEEFW"/>
<dbReference type="SUPFAM" id="SSF54534">
    <property type="entry name" value="FKBP-like"/>
    <property type="match status" value="1"/>
</dbReference>
<gene>
    <name evidence="6" type="ORF">THAOC_32295</name>
</gene>
<evidence type="ECO:0000256" key="4">
    <source>
        <dbReference type="ARBA" id="ARBA00030643"/>
    </source>
</evidence>
<evidence type="ECO:0000313" key="6">
    <source>
        <dbReference type="EMBL" id="EJK48873.1"/>
    </source>
</evidence>
<protein>
    <recommendedName>
        <fullName evidence="2">peptide-methionine (S)-S-oxide reductase</fullName>
        <ecNumber evidence="2">1.8.4.11</ecNumber>
    </recommendedName>
    <alternativeName>
        <fullName evidence="4">Peptide-methionine (S)-S-oxide reductase</fullName>
    </alternativeName>
</protein>
<evidence type="ECO:0000313" key="7">
    <source>
        <dbReference type="Proteomes" id="UP000266841"/>
    </source>
</evidence>
<accession>K0R6B4</accession>
<dbReference type="OrthoDB" id="77405at2759"/>
<organism evidence="6 7">
    <name type="scientific">Thalassiosira oceanica</name>
    <name type="common">Marine diatom</name>
    <dbReference type="NCBI Taxonomy" id="159749"/>
    <lineage>
        <taxon>Eukaryota</taxon>
        <taxon>Sar</taxon>
        <taxon>Stramenopiles</taxon>
        <taxon>Ochrophyta</taxon>
        <taxon>Bacillariophyta</taxon>
        <taxon>Coscinodiscophyceae</taxon>
        <taxon>Thalassiosirophycidae</taxon>
        <taxon>Thalassiosirales</taxon>
        <taxon>Thalassiosiraceae</taxon>
        <taxon>Thalassiosira</taxon>
    </lineage>
</organism>
<dbReference type="Gene3D" id="3.10.50.40">
    <property type="match status" value="1"/>
</dbReference>
<dbReference type="InterPro" id="IPR002569">
    <property type="entry name" value="Met_Sox_Rdtase_MsrA_dom"/>
</dbReference>
<name>K0R6B4_THAOC</name>
<comment type="similarity">
    <text evidence="1">Belongs to the MsrA Met sulfoxide reductase family.</text>
</comment>
<dbReference type="PANTHER" id="PTHR43774:SF1">
    <property type="entry name" value="PEPTIDE METHIONINE SULFOXIDE REDUCTASE MSRA 2"/>
    <property type="match status" value="1"/>
</dbReference>
<dbReference type="eggNOG" id="KOG1635">
    <property type="taxonomic scope" value="Eukaryota"/>
</dbReference>
<feature type="non-terminal residue" evidence="6">
    <location>
        <position position="1"/>
    </location>
</feature>
<dbReference type="InterPro" id="IPR036509">
    <property type="entry name" value="Met_Sox_Rdtase_MsrA_sf"/>
</dbReference>
<dbReference type="InterPro" id="IPR046357">
    <property type="entry name" value="PPIase_dom_sf"/>
</dbReference>
<dbReference type="GO" id="GO:0008113">
    <property type="term" value="F:peptide-methionine (S)-S-oxide reductase activity"/>
    <property type="evidence" value="ECO:0007669"/>
    <property type="project" value="UniProtKB-EC"/>
</dbReference>
<dbReference type="HAMAP" id="MF_01401">
    <property type="entry name" value="MsrA"/>
    <property type="match status" value="1"/>
</dbReference>
<dbReference type="EC" id="1.8.4.11" evidence="2"/>
<dbReference type="NCBIfam" id="TIGR00401">
    <property type="entry name" value="msrA"/>
    <property type="match status" value="1"/>
</dbReference>
<keyword evidence="3" id="KW-0560">Oxidoreductase</keyword>
<evidence type="ECO:0000256" key="2">
    <source>
        <dbReference type="ARBA" id="ARBA00012502"/>
    </source>
</evidence>
<comment type="caution">
    <text evidence="6">The sequence shown here is derived from an EMBL/GenBank/DDBJ whole genome shotgun (WGS) entry which is preliminary data.</text>
</comment>
<evidence type="ECO:0000256" key="3">
    <source>
        <dbReference type="ARBA" id="ARBA00023002"/>
    </source>
</evidence>
<reference evidence="6 7" key="1">
    <citation type="journal article" date="2012" name="Genome Biol.">
        <title>Genome and low-iron response of an oceanic diatom adapted to chronic iron limitation.</title>
        <authorList>
            <person name="Lommer M."/>
            <person name="Specht M."/>
            <person name="Roy A.S."/>
            <person name="Kraemer L."/>
            <person name="Andreson R."/>
            <person name="Gutowska M.A."/>
            <person name="Wolf J."/>
            <person name="Bergner S.V."/>
            <person name="Schilhabel M.B."/>
            <person name="Klostermeier U.C."/>
            <person name="Beiko R.G."/>
            <person name="Rosenstiel P."/>
            <person name="Hippler M."/>
            <person name="Laroche J."/>
        </authorList>
    </citation>
    <scope>NUCLEOTIDE SEQUENCE [LARGE SCALE GENOMIC DNA]</scope>
    <source>
        <strain evidence="6 7">CCMP1005</strain>
    </source>
</reference>
<dbReference type="Proteomes" id="UP000266841">
    <property type="component" value="Unassembled WGS sequence"/>
</dbReference>
<sequence>RLDGGNYLPGLHSLLSTMSPGETVRGATLDAGYGSYRPDAVFEISTEDVGIDKSAVQIGTRLQMGNGVTVRVTSMTDETWTLDANHELAGTAYKADVRLDAVEDGPGQDLAYAPGGTDGRYRVATFGLGCFWGGELAYQRLPGVVSTEVGYTQGAKEDPTYEEVSSGTTGHTEAVRVVYDPDEVTYGELVELGLSRLGQDVYELNKVGNDRGTQYRSGVYYHDDEQREAAERSVERLRKDGGGREVMTEVKEATVFYPAEEYHQQYLLKGGQSARKGETEGIRCYG</sequence>
<dbReference type="AlphaFoldDB" id="K0R6B4"/>
<dbReference type="PANTHER" id="PTHR43774">
    <property type="entry name" value="PEPTIDE METHIONINE SULFOXIDE REDUCTASE"/>
    <property type="match status" value="1"/>
</dbReference>
<dbReference type="Gene3D" id="3.30.1060.10">
    <property type="entry name" value="Peptide methionine sulphoxide reductase MsrA"/>
    <property type="match status" value="1"/>
</dbReference>
<dbReference type="Pfam" id="PF01625">
    <property type="entry name" value="PMSR"/>
    <property type="match status" value="1"/>
</dbReference>
<keyword evidence="7" id="KW-1185">Reference proteome</keyword>
<dbReference type="GO" id="GO:0003755">
    <property type="term" value="F:peptidyl-prolyl cis-trans isomerase activity"/>
    <property type="evidence" value="ECO:0007669"/>
    <property type="project" value="InterPro"/>
</dbReference>